<evidence type="ECO:0000259" key="9">
    <source>
        <dbReference type="PROSITE" id="PS50893"/>
    </source>
</evidence>
<evidence type="ECO:0000256" key="4">
    <source>
        <dbReference type="ARBA" id="ARBA00022737"/>
    </source>
</evidence>
<gene>
    <name evidence="10" type="ORF">SAMN04487945_0584</name>
</gene>
<evidence type="ECO:0000256" key="5">
    <source>
        <dbReference type="ARBA" id="ARBA00022741"/>
    </source>
</evidence>
<feature type="domain" description="ABC transporter" evidence="9">
    <location>
        <begin position="4"/>
        <end position="241"/>
    </location>
</feature>
<dbReference type="GO" id="GO:0005886">
    <property type="term" value="C:plasma membrane"/>
    <property type="evidence" value="ECO:0007669"/>
    <property type="project" value="UniProtKB-SubCell"/>
</dbReference>
<dbReference type="Proteomes" id="UP000198518">
    <property type="component" value="Unassembled WGS sequence"/>
</dbReference>
<dbReference type="SUPFAM" id="SSF52540">
    <property type="entry name" value="P-loop containing nucleoside triphosphate hydrolases"/>
    <property type="match status" value="2"/>
</dbReference>
<dbReference type="InterPro" id="IPR003593">
    <property type="entry name" value="AAA+_ATPase"/>
</dbReference>
<dbReference type="PROSITE" id="PS00211">
    <property type="entry name" value="ABC_TRANSPORTER_1"/>
    <property type="match status" value="1"/>
</dbReference>
<dbReference type="InterPro" id="IPR050107">
    <property type="entry name" value="ABC_carbohydrate_import_ATPase"/>
</dbReference>
<evidence type="ECO:0000313" key="10">
    <source>
        <dbReference type="EMBL" id="SEV95702.1"/>
    </source>
</evidence>
<evidence type="ECO:0000313" key="11">
    <source>
        <dbReference type="Proteomes" id="UP000198518"/>
    </source>
</evidence>
<dbReference type="RefSeq" id="WP_089667893.1">
    <property type="nucleotide sequence ID" value="NZ_FOJA01000001.1"/>
</dbReference>
<sequence>MTSISLSGITKRFPGVVANDDVTLTVEEGTVHALLGENGAGKTTLMNVLYGLYEPDEGTVSVGGVDQDFDSPRDAIDAGIGMIHQHFMLVDPMTVAENVVLGNEPRKWGGLRVDRDAARDAVEDLCDRYGFDVDPDARIEDVSVGVQQRVEILKALYRGADVLILDEPTAVLTPQEVEDLFDVLGELTAEGKTIIFITHKLGEALHAADDVTVLRDGKNVGSLPAADATREELAELMVGREVLLDVDADAGTPGDPVLDVADLTVTDDDGIDRVADVSMTIRSGEVYGIAGVDGNGQAELVEAITGLRIPDDGAVTFDGEDVTRASRRRHIEAGMAYVPEDRHERGLVMDFDLVANGILGSQHDPEFAEGGRIDWQRSREHATDIVDTYDVRPGNADANAASLSGGNQQKFIVGREFERDPDLVVVTHPTRGVDIGSTEFIRERLLELRDDGAAVLLVSSKLDEVTSLSDRLAVMYEGTFMDEVDPDDVTEEELGLLMAGQRPEER</sequence>
<dbReference type="GO" id="GO:0005524">
    <property type="term" value="F:ATP binding"/>
    <property type="evidence" value="ECO:0007669"/>
    <property type="project" value="UniProtKB-KW"/>
</dbReference>
<keyword evidence="11" id="KW-1185">Reference proteome</keyword>
<dbReference type="Gene3D" id="3.40.50.300">
    <property type="entry name" value="P-loop containing nucleotide triphosphate hydrolases"/>
    <property type="match status" value="2"/>
</dbReference>
<reference evidence="10 11" key="1">
    <citation type="submission" date="2016-10" db="EMBL/GenBank/DDBJ databases">
        <authorList>
            <person name="de Groot N.N."/>
        </authorList>
    </citation>
    <scope>NUCLEOTIDE SEQUENCE [LARGE SCALE GENOMIC DNA]</scope>
    <source>
        <strain evidence="10 11">CGMCC 1.5337</strain>
    </source>
</reference>
<evidence type="ECO:0000256" key="7">
    <source>
        <dbReference type="ARBA" id="ARBA00022967"/>
    </source>
</evidence>
<evidence type="ECO:0000256" key="3">
    <source>
        <dbReference type="ARBA" id="ARBA00022475"/>
    </source>
</evidence>
<keyword evidence="4" id="KW-0677">Repeat</keyword>
<organism evidence="10 11">
    <name type="scientific">Halobacterium jilantaiense</name>
    <dbReference type="NCBI Taxonomy" id="355548"/>
    <lineage>
        <taxon>Archaea</taxon>
        <taxon>Methanobacteriati</taxon>
        <taxon>Methanobacteriota</taxon>
        <taxon>Stenosarchaea group</taxon>
        <taxon>Halobacteria</taxon>
        <taxon>Halobacteriales</taxon>
        <taxon>Halobacteriaceae</taxon>
        <taxon>Halobacterium</taxon>
    </lineage>
</organism>
<dbReference type="PANTHER" id="PTHR43790:SF9">
    <property type="entry name" value="GALACTOFURANOSE TRANSPORTER ATP-BINDING PROTEIN YTFR"/>
    <property type="match status" value="1"/>
</dbReference>
<keyword evidence="7" id="KW-1278">Translocase</keyword>
<dbReference type="InterPro" id="IPR003439">
    <property type="entry name" value="ABC_transporter-like_ATP-bd"/>
</dbReference>
<dbReference type="FunFam" id="3.40.50.300:FF:000127">
    <property type="entry name" value="Ribose import ATP-binding protein RbsA"/>
    <property type="match status" value="1"/>
</dbReference>
<dbReference type="PROSITE" id="PS50893">
    <property type="entry name" value="ABC_TRANSPORTER_2"/>
    <property type="match status" value="2"/>
</dbReference>
<dbReference type="STRING" id="355548.SAMN04487945_0584"/>
<dbReference type="CDD" id="cd03216">
    <property type="entry name" value="ABC_Carb_Monos_I"/>
    <property type="match status" value="1"/>
</dbReference>
<dbReference type="Pfam" id="PF00005">
    <property type="entry name" value="ABC_tran"/>
    <property type="match status" value="2"/>
</dbReference>
<keyword evidence="6 10" id="KW-0067">ATP-binding</keyword>
<evidence type="ECO:0000256" key="8">
    <source>
        <dbReference type="ARBA" id="ARBA00023136"/>
    </source>
</evidence>
<comment type="subcellular location">
    <subcellularLocation>
        <location evidence="1">Cell membrane</location>
        <topology evidence="1">Peripheral membrane protein</topology>
    </subcellularLocation>
</comment>
<dbReference type="CDD" id="cd03215">
    <property type="entry name" value="ABC_Carb_Monos_II"/>
    <property type="match status" value="1"/>
</dbReference>
<evidence type="ECO:0000256" key="6">
    <source>
        <dbReference type="ARBA" id="ARBA00022840"/>
    </source>
</evidence>
<name>A0A1I0N3P2_9EURY</name>
<dbReference type="GO" id="GO:0016887">
    <property type="term" value="F:ATP hydrolysis activity"/>
    <property type="evidence" value="ECO:0007669"/>
    <property type="project" value="InterPro"/>
</dbReference>
<dbReference type="EMBL" id="FOJA01000001">
    <property type="protein sequence ID" value="SEV95702.1"/>
    <property type="molecule type" value="Genomic_DNA"/>
</dbReference>
<evidence type="ECO:0000256" key="1">
    <source>
        <dbReference type="ARBA" id="ARBA00004202"/>
    </source>
</evidence>
<keyword evidence="5" id="KW-0547">Nucleotide-binding</keyword>
<proteinExistence type="predicted"/>
<feature type="domain" description="ABC transporter" evidence="9">
    <location>
        <begin position="258"/>
        <end position="502"/>
    </location>
</feature>
<accession>A0A1I0N3P2</accession>
<keyword evidence="3" id="KW-1003">Cell membrane</keyword>
<dbReference type="InterPro" id="IPR027417">
    <property type="entry name" value="P-loop_NTPase"/>
</dbReference>
<keyword evidence="8" id="KW-0472">Membrane</keyword>
<dbReference type="PANTHER" id="PTHR43790">
    <property type="entry name" value="CARBOHYDRATE TRANSPORT ATP-BINDING PROTEIN MG119-RELATED"/>
    <property type="match status" value="1"/>
</dbReference>
<keyword evidence="2" id="KW-0813">Transport</keyword>
<dbReference type="SMART" id="SM00382">
    <property type="entry name" value="AAA"/>
    <property type="match status" value="1"/>
</dbReference>
<dbReference type="InterPro" id="IPR017871">
    <property type="entry name" value="ABC_transporter-like_CS"/>
</dbReference>
<evidence type="ECO:0000256" key="2">
    <source>
        <dbReference type="ARBA" id="ARBA00022448"/>
    </source>
</evidence>
<protein>
    <submittedName>
        <fullName evidence="10">Nucleoside ABC transporter ATP-binding protein</fullName>
    </submittedName>
</protein>
<dbReference type="AlphaFoldDB" id="A0A1I0N3P2"/>
<dbReference type="OrthoDB" id="18209at2157"/>